<dbReference type="GO" id="GO:0016020">
    <property type="term" value="C:membrane"/>
    <property type="evidence" value="ECO:0007669"/>
    <property type="project" value="TreeGrafter"/>
</dbReference>
<evidence type="ECO:0000313" key="3">
    <source>
        <dbReference type="EMBL" id="AYO43032.1"/>
    </source>
</evidence>
<feature type="compositionally biased region" description="Basic and acidic residues" evidence="1">
    <location>
        <begin position="1"/>
        <end position="13"/>
    </location>
</feature>
<dbReference type="OrthoDB" id="3360632at2759"/>
<keyword evidence="4" id="KW-1185">Reference proteome</keyword>
<dbReference type="EMBL" id="CP033150">
    <property type="protein sequence ID" value="AYO43032.1"/>
    <property type="molecule type" value="Genomic_DNA"/>
</dbReference>
<feature type="transmembrane region" description="Helical" evidence="2">
    <location>
        <begin position="515"/>
        <end position="535"/>
    </location>
</feature>
<feature type="transmembrane region" description="Helical" evidence="2">
    <location>
        <begin position="147"/>
        <end position="175"/>
    </location>
</feature>
<feature type="transmembrane region" description="Helical" evidence="2">
    <location>
        <begin position="555"/>
        <end position="576"/>
    </location>
</feature>
<reference evidence="3 4" key="1">
    <citation type="submission" date="2018-10" db="EMBL/GenBank/DDBJ databases">
        <title>Complete genome sequence of Malassezia restricta CBS 7877.</title>
        <authorList>
            <person name="Morand S.C."/>
            <person name="Bertignac M."/>
            <person name="Iltis A."/>
            <person name="Kolder I."/>
            <person name="Pirovano W."/>
            <person name="Jourdain R."/>
            <person name="Clavaud C."/>
        </authorList>
    </citation>
    <scope>NUCLEOTIDE SEQUENCE [LARGE SCALE GENOMIC DNA]</scope>
    <source>
        <strain evidence="3 4">CBS 7877</strain>
    </source>
</reference>
<feature type="transmembrane region" description="Helical" evidence="2">
    <location>
        <begin position="685"/>
        <end position="704"/>
    </location>
</feature>
<evidence type="ECO:0000256" key="2">
    <source>
        <dbReference type="SAM" id="Phobius"/>
    </source>
</evidence>
<dbReference type="Proteomes" id="UP000269793">
    <property type="component" value="Chromosome III"/>
</dbReference>
<keyword evidence="2" id="KW-0472">Membrane</keyword>
<feature type="transmembrane region" description="Helical" evidence="2">
    <location>
        <begin position="323"/>
        <end position="342"/>
    </location>
</feature>
<keyword evidence="2" id="KW-1133">Transmembrane helix</keyword>
<sequence>MDHEPDVHRRDNENGVSEGPFEDVIQIHDNEDPCEEAELDDDYDRELDEFNHGMVRVWDEDSDNDDDGQARTNQPGSIVPPLQLTGERRRRKREFPSMSNWWRTLLIGSAQPGTLSTGHVAMNMFSSSLHPGVLLAIPVYFSKTDVVPGMLILTLVALLSIFGGGLWVSLGRYVGGSTIESITSKAFGMNTRWKKNIGHALSSIALVVYCTGAAVIAYHAMTDLLIQVFMHYTIRGQIFHDRAFVTLAVGGFLTLPLLLTTTPKRNMFQIQSWTVLLFYPAIIGILLMRINEWTITGLRKGSRNLSGEESMVLVPQPYLPDNSWPWASTAMLPLLVLSASPVQVLAHSRSLRRKTAYDSNVMAFFFAQLCQVILMLLVTYVLGVDVGLVGTSKLSAGLHANFFNAFPLDDNYINAARGLFILLLAAHLTVCLASARSCWSRFFKLLNLHPLRNMTPPTPHIIRQQANAQTRPSAPQMFSPAWLPSSWHSPLVRQMNNVPQDVQAWQRGKSLQDKLAAIILWSITAFPAYFSGVGGVFRRNEKEGEELRFLRSLEYIGILGAVVGFILPALNWLVLFKIRRPRAILLLQSNSMRRRISRFLLSPLSTLIGKTSYASEDTEPLLSENSENPPLDDHGHPCHPMSISIPNHTNEHSSNNCDDATLILLARKECELQRKSRRRRRWQEFLVVLFLVPFGLLLIAAAFIELLQGGY</sequence>
<feature type="transmembrane region" description="Helical" evidence="2">
    <location>
        <begin position="415"/>
        <end position="435"/>
    </location>
</feature>
<evidence type="ECO:0008006" key="5">
    <source>
        <dbReference type="Google" id="ProtNLM"/>
    </source>
</evidence>
<accession>A0A3G2S6T5</accession>
<protein>
    <recommendedName>
        <fullName evidence="5">Amino acid transporter transmembrane domain-containing protein</fullName>
    </recommendedName>
</protein>
<gene>
    <name evidence="3" type="ORF">DNF11_2082</name>
</gene>
<dbReference type="PANTHER" id="PTHR22950:SF671">
    <property type="entry name" value="CHROMOSOME UNDETERMINED SCAFFOLD_75, WHOLE GENOME SHOTGUN SEQUENCE"/>
    <property type="match status" value="1"/>
</dbReference>
<organism evidence="3 4">
    <name type="scientific">Malassezia restricta (strain ATCC 96810 / NBRC 103918 / CBS 7877)</name>
    <name type="common">Seborrheic dermatitis infection agent</name>
    <dbReference type="NCBI Taxonomy" id="425264"/>
    <lineage>
        <taxon>Eukaryota</taxon>
        <taxon>Fungi</taxon>
        <taxon>Dikarya</taxon>
        <taxon>Basidiomycota</taxon>
        <taxon>Ustilaginomycotina</taxon>
        <taxon>Malasseziomycetes</taxon>
        <taxon>Malasseziales</taxon>
        <taxon>Malasseziaceae</taxon>
        <taxon>Malassezia</taxon>
    </lineage>
</organism>
<name>A0A3G2S6T5_MALR7</name>
<dbReference type="VEuPathDB" id="FungiDB:DNF11_2082"/>
<feature type="region of interest" description="Disordered" evidence="1">
    <location>
        <begin position="58"/>
        <end position="92"/>
    </location>
</feature>
<feature type="transmembrane region" description="Helical" evidence="2">
    <location>
        <begin position="196"/>
        <end position="218"/>
    </location>
</feature>
<dbReference type="GO" id="GO:0015179">
    <property type="term" value="F:L-amino acid transmembrane transporter activity"/>
    <property type="evidence" value="ECO:0007669"/>
    <property type="project" value="TreeGrafter"/>
</dbReference>
<feature type="transmembrane region" description="Helical" evidence="2">
    <location>
        <begin position="270"/>
        <end position="290"/>
    </location>
</feature>
<feature type="region of interest" description="Disordered" evidence="1">
    <location>
        <begin position="1"/>
        <end position="23"/>
    </location>
</feature>
<keyword evidence="2" id="KW-0812">Transmembrane</keyword>
<evidence type="ECO:0000256" key="1">
    <source>
        <dbReference type="SAM" id="MobiDB-lite"/>
    </source>
</evidence>
<evidence type="ECO:0000313" key="4">
    <source>
        <dbReference type="Proteomes" id="UP000269793"/>
    </source>
</evidence>
<dbReference type="AlphaFoldDB" id="A0A3G2S6T5"/>
<feature type="transmembrane region" description="Helical" evidence="2">
    <location>
        <begin position="238"/>
        <end position="258"/>
    </location>
</feature>
<dbReference type="PANTHER" id="PTHR22950">
    <property type="entry name" value="AMINO ACID TRANSPORTER"/>
    <property type="match status" value="1"/>
</dbReference>
<proteinExistence type="predicted"/>
<feature type="transmembrane region" description="Helical" evidence="2">
    <location>
        <begin position="363"/>
        <end position="383"/>
    </location>
</feature>